<protein>
    <submittedName>
        <fullName evidence="1">Uncharacterized protein</fullName>
    </submittedName>
</protein>
<evidence type="ECO:0000313" key="2">
    <source>
        <dbReference type="Proteomes" id="UP001497512"/>
    </source>
</evidence>
<dbReference type="EMBL" id="OZ019893">
    <property type="protein sequence ID" value="CAK9192467.1"/>
    <property type="molecule type" value="Genomic_DNA"/>
</dbReference>
<organism evidence="1 2">
    <name type="scientific">Sphagnum troendelagicum</name>
    <dbReference type="NCBI Taxonomy" id="128251"/>
    <lineage>
        <taxon>Eukaryota</taxon>
        <taxon>Viridiplantae</taxon>
        <taxon>Streptophyta</taxon>
        <taxon>Embryophyta</taxon>
        <taxon>Bryophyta</taxon>
        <taxon>Sphagnophytina</taxon>
        <taxon>Sphagnopsida</taxon>
        <taxon>Sphagnales</taxon>
        <taxon>Sphagnaceae</taxon>
        <taxon>Sphagnum</taxon>
    </lineage>
</organism>
<dbReference type="Proteomes" id="UP001497512">
    <property type="component" value="Chromosome 1"/>
</dbReference>
<sequence length="123" mass="13473">MPSNIYAASGSWNLQENVHISRGRKEGSVCTMARSLPFIGQQQVIGAILKAGSGLAIFLYCRESHLKFSQLPHSSHLLCKNPVVQAAAKHWGLASEEDKPEREVLSELESKAESLQIPYNKGA</sequence>
<evidence type="ECO:0000313" key="1">
    <source>
        <dbReference type="EMBL" id="CAK9192467.1"/>
    </source>
</evidence>
<proteinExistence type="predicted"/>
<keyword evidence="2" id="KW-1185">Reference proteome</keyword>
<accession>A0ABP0TCM3</accession>
<reference evidence="1 2" key="1">
    <citation type="submission" date="2024-02" db="EMBL/GenBank/DDBJ databases">
        <authorList>
            <consortium name="ELIXIR-Norway"/>
            <consortium name="Elixir Norway"/>
        </authorList>
    </citation>
    <scope>NUCLEOTIDE SEQUENCE [LARGE SCALE GENOMIC DNA]</scope>
</reference>
<name>A0ABP0TCM3_9BRYO</name>
<gene>
    <name evidence="1" type="ORF">CSSPTR1EN2_LOCUS1905</name>
</gene>